<organism evidence="2 3">
    <name type="scientific">Oleiphilus messinensis</name>
    <dbReference type="NCBI Taxonomy" id="141451"/>
    <lineage>
        <taxon>Bacteria</taxon>
        <taxon>Pseudomonadati</taxon>
        <taxon>Pseudomonadota</taxon>
        <taxon>Gammaproteobacteria</taxon>
        <taxon>Oceanospirillales</taxon>
        <taxon>Oleiphilaceae</taxon>
        <taxon>Oleiphilus</taxon>
    </lineage>
</organism>
<dbReference type="OrthoDB" id="9789841at2"/>
<dbReference type="GO" id="GO:0051213">
    <property type="term" value="F:dioxygenase activity"/>
    <property type="evidence" value="ECO:0007669"/>
    <property type="project" value="UniProtKB-KW"/>
</dbReference>
<dbReference type="PANTHER" id="PTHR41294:SF1">
    <property type="entry name" value="CADMIUM-INDUCED PROTEIN CADI"/>
    <property type="match status" value="1"/>
</dbReference>
<dbReference type="Gene3D" id="3.10.180.10">
    <property type="entry name" value="2,3-Dihydroxybiphenyl 1,2-Dioxygenase, domain 1"/>
    <property type="match status" value="1"/>
</dbReference>
<keyword evidence="2" id="KW-0560">Oxidoreductase</keyword>
<dbReference type="PANTHER" id="PTHR41294">
    <property type="entry name" value="CADMIUM-INDUCED PROTEIN CADI"/>
    <property type="match status" value="1"/>
</dbReference>
<dbReference type="InterPro" id="IPR037523">
    <property type="entry name" value="VOC_core"/>
</dbReference>
<keyword evidence="2" id="KW-0223">Dioxygenase</keyword>
<accession>A0A1Y0IFQ0</accession>
<dbReference type="KEGG" id="ome:OLMES_5321"/>
<dbReference type="AlphaFoldDB" id="A0A1Y0IFQ0"/>
<evidence type="ECO:0000313" key="2">
    <source>
        <dbReference type="EMBL" id="ARU59301.1"/>
    </source>
</evidence>
<name>A0A1Y0IFQ0_9GAMM</name>
<evidence type="ECO:0000259" key="1">
    <source>
        <dbReference type="PROSITE" id="PS51819"/>
    </source>
</evidence>
<dbReference type="InterPro" id="IPR052393">
    <property type="entry name" value="Cadmium-induced_rsp"/>
</dbReference>
<dbReference type="EMBL" id="CP021425">
    <property type="protein sequence ID" value="ARU59301.1"/>
    <property type="molecule type" value="Genomic_DNA"/>
</dbReference>
<dbReference type="SUPFAM" id="SSF54593">
    <property type="entry name" value="Glyoxalase/Bleomycin resistance protein/Dihydroxybiphenyl dioxygenase"/>
    <property type="match status" value="1"/>
</dbReference>
<protein>
    <submittedName>
        <fullName evidence="2">Ring-cleaving dioxygenase</fullName>
    </submittedName>
</protein>
<dbReference type="GO" id="GO:0046686">
    <property type="term" value="P:response to cadmium ion"/>
    <property type="evidence" value="ECO:0007669"/>
    <property type="project" value="TreeGrafter"/>
</dbReference>
<gene>
    <name evidence="2" type="ORF">OLMES_5321</name>
</gene>
<dbReference type="InterPro" id="IPR029068">
    <property type="entry name" value="Glyas_Bleomycin-R_OHBP_Dase"/>
</dbReference>
<feature type="domain" description="VOC" evidence="1">
    <location>
        <begin position="10"/>
        <end position="133"/>
    </location>
</feature>
<proteinExistence type="predicted"/>
<evidence type="ECO:0000313" key="3">
    <source>
        <dbReference type="Proteomes" id="UP000196027"/>
    </source>
</evidence>
<dbReference type="CDD" id="cd06587">
    <property type="entry name" value="VOC"/>
    <property type="match status" value="1"/>
</dbReference>
<dbReference type="InterPro" id="IPR004360">
    <property type="entry name" value="Glyas_Fos-R_dOase_dom"/>
</dbReference>
<dbReference type="Pfam" id="PF00903">
    <property type="entry name" value="Glyoxalase"/>
    <property type="match status" value="1"/>
</dbReference>
<reference evidence="2 3" key="1">
    <citation type="submission" date="2017-05" db="EMBL/GenBank/DDBJ databases">
        <title>Genomic insights into alkan degradation activity of Oleiphilus messinensis.</title>
        <authorList>
            <person name="Kozyavkin S.A."/>
            <person name="Slesarev A.I."/>
            <person name="Golyshin P.N."/>
            <person name="Korzhenkov A."/>
            <person name="Golyshina O.N."/>
            <person name="Toshchakov S.V."/>
        </authorList>
    </citation>
    <scope>NUCLEOTIDE SEQUENCE [LARGE SCALE GENOMIC DNA]</scope>
    <source>
        <strain evidence="2 3">ME102</strain>
    </source>
</reference>
<dbReference type="PROSITE" id="PS51819">
    <property type="entry name" value="VOC"/>
    <property type="match status" value="1"/>
</dbReference>
<dbReference type="Proteomes" id="UP000196027">
    <property type="component" value="Chromosome"/>
</dbReference>
<keyword evidence="3" id="KW-1185">Reference proteome</keyword>
<sequence>MHSNTTQFPRLTHIALHVKDIEATIAFYQNYCNMQIVHDRSHGPKRIVWLAEPGRESDFIFVIMNGGDNLHLATNDYRHFGFAVASREAVDCIADAARAAGDLIWEPVDEPYPVGYYCGLKDPNGNAVEFSFGQPLGPGAQAINASVSKL</sequence>
<dbReference type="RefSeq" id="WP_087463990.1">
    <property type="nucleotide sequence ID" value="NZ_CP021425.1"/>
</dbReference>